<comment type="caution">
    <text evidence="2">The sequence shown here is derived from an EMBL/GenBank/DDBJ whole genome shotgun (WGS) entry which is preliminary data.</text>
</comment>
<dbReference type="RefSeq" id="WP_028480590.1">
    <property type="nucleotide sequence ID" value="NZ_LVVZ01000014.1"/>
</dbReference>
<feature type="transmembrane region" description="Helical" evidence="1">
    <location>
        <begin position="52"/>
        <end position="71"/>
    </location>
</feature>
<dbReference type="Proteomes" id="UP000185783">
    <property type="component" value="Unassembled WGS sequence"/>
</dbReference>
<evidence type="ECO:0000313" key="3">
    <source>
        <dbReference type="Proteomes" id="UP000185783"/>
    </source>
</evidence>
<dbReference type="AlphaFoldDB" id="A0A1U7JI27"/>
<keyword evidence="3" id="KW-1185">Reference proteome</keyword>
<name>A0A1U7JI27_9HYPH</name>
<feature type="transmembrane region" description="Helical" evidence="1">
    <location>
        <begin position="103"/>
        <end position="121"/>
    </location>
</feature>
<evidence type="ECO:0000313" key="2">
    <source>
        <dbReference type="EMBL" id="OKL44400.1"/>
    </source>
</evidence>
<reference evidence="2 3" key="1">
    <citation type="submission" date="2016-03" db="EMBL/GenBank/DDBJ databases">
        <title>Genome sequence of Nesiotobacter sp. nov., a moderately halophilic alphaproteobacterium isolated from the Yellow Sea, China.</title>
        <authorList>
            <person name="Zhang G."/>
            <person name="Zhang R."/>
        </authorList>
    </citation>
    <scope>NUCLEOTIDE SEQUENCE [LARGE SCALE GENOMIC DNA]</scope>
    <source>
        <strain evidence="2 3">WB1-6</strain>
    </source>
</reference>
<evidence type="ECO:0000256" key="1">
    <source>
        <dbReference type="SAM" id="Phobius"/>
    </source>
</evidence>
<organism evidence="2 3">
    <name type="scientific">Pseudovibrio exalbescens</name>
    <dbReference type="NCBI Taxonomy" id="197461"/>
    <lineage>
        <taxon>Bacteria</taxon>
        <taxon>Pseudomonadati</taxon>
        <taxon>Pseudomonadota</taxon>
        <taxon>Alphaproteobacteria</taxon>
        <taxon>Hyphomicrobiales</taxon>
        <taxon>Stappiaceae</taxon>
        <taxon>Pseudovibrio</taxon>
    </lineage>
</organism>
<keyword evidence="1" id="KW-0472">Membrane</keyword>
<proteinExistence type="predicted"/>
<sequence length="127" mass="13804">MAKKKSAVGDYILYKSLQSDRRTNRESASQTGTPILDVFDDKIDRWVDRIPAYMYLVLAAVGAALAYILLAGSGSSWPAEGSLLFGAVVGLAIIPILRTAYELFKYVIVIALGLGLFFIFAGESFFG</sequence>
<accession>A0A1U7JI27</accession>
<gene>
    <name evidence="2" type="ORF">A3843_08400</name>
</gene>
<dbReference type="EMBL" id="LVVZ01000014">
    <property type="protein sequence ID" value="OKL44400.1"/>
    <property type="molecule type" value="Genomic_DNA"/>
</dbReference>
<keyword evidence="1" id="KW-1133">Transmembrane helix</keyword>
<feature type="transmembrane region" description="Helical" evidence="1">
    <location>
        <begin position="77"/>
        <end position="96"/>
    </location>
</feature>
<protein>
    <submittedName>
        <fullName evidence="2">Uncharacterized protein</fullName>
    </submittedName>
</protein>
<keyword evidence="1" id="KW-0812">Transmembrane</keyword>